<proteinExistence type="predicted"/>
<dbReference type="EMBL" id="CP063356">
    <property type="protein sequence ID" value="QOY34741.1"/>
    <property type="molecule type" value="Genomic_DNA"/>
</dbReference>
<evidence type="ECO:0000313" key="5">
    <source>
        <dbReference type="Proteomes" id="UP000180175"/>
    </source>
</evidence>
<dbReference type="AlphaFoldDB" id="A0A1S2M9C4"/>
<evidence type="ECO:0000313" key="2">
    <source>
        <dbReference type="EMBL" id="OIJ11451.1"/>
    </source>
</evidence>
<protein>
    <recommendedName>
        <fullName evidence="6">DUF4083 domain-containing protein</fullName>
    </recommendedName>
</protein>
<dbReference type="Proteomes" id="UP000180175">
    <property type="component" value="Chromosome"/>
</dbReference>
<reference evidence="4" key="4">
    <citation type="submission" date="2020-10" db="EMBL/GenBank/DDBJ databases">
        <authorList>
            <person name="Bassil N.M."/>
            <person name="Lloyd J.R."/>
        </authorList>
    </citation>
    <scope>NUCLEOTIDE SEQUENCE</scope>
    <source>
        <strain evidence="4">NB2006</strain>
    </source>
</reference>
<accession>A0A1S2M9C4</accession>
<evidence type="ECO:0000313" key="3">
    <source>
        <dbReference type="EMBL" id="OIJ20427.1"/>
    </source>
</evidence>
<gene>
    <name evidence="4" type="ORF">AWH56_018715</name>
    <name evidence="3" type="ORF">AWH56_07875</name>
    <name evidence="2" type="ORF">AWH56_15775</name>
</gene>
<reference evidence="4 5" key="3">
    <citation type="journal article" date="2019" name="Int. J. Syst. Evol. Microbiol.">
        <title>Anaerobacillus isosaccharinicus sp. nov., an alkaliphilic bacterium which degrades isosaccharinic acid.</title>
        <authorList>
            <person name="Bassil N.M."/>
            <person name="Lloyd J.R."/>
        </authorList>
    </citation>
    <scope>NUCLEOTIDE SEQUENCE [LARGE SCALE GENOMIC DNA]</scope>
    <source>
        <strain evidence="4 5">NB2006</strain>
    </source>
</reference>
<evidence type="ECO:0000313" key="4">
    <source>
        <dbReference type="EMBL" id="QOY34741.1"/>
    </source>
</evidence>
<evidence type="ECO:0008006" key="6">
    <source>
        <dbReference type="Google" id="ProtNLM"/>
    </source>
</evidence>
<dbReference type="KEGG" id="aia:AWH56_018715"/>
<dbReference type="RefSeq" id="WP_071316622.1">
    <property type="nucleotide sequence ID" value="NZ_CP063356.2"/>
</dbReference>
<keyword evidence="1" id="KW-0812">Transmembrane</keyword>
<keyword evidence="5" id="KW-1185">Reference proteome</keyword>
<dbReference type="EMBL" id="LQXD01000135">
    <property type="protein sequence ID" value="OIJ11451.1"/>
    <property type="molecule type" value="Genomic_DNA"/>
</dbReference>
<name>A0A1S2M9C4_9BACI</name>
<keyword evidence="1" id="KW-1133">Transmembrane helix</keyword>
<keyword evidence="1" id="KW-0472">Membrane</keyword>
<reference evidence="4 5" key="2">
    <citation type="journal article" date="2017" name="Genome Announc.">
        <title>Draft Genome Sequences of Four Alkaliphilic Bacteria Belonging to the Anaerobacillus Genus.</title>
        <authorList>
            <person name="Bassil N.M."/>
            <person name="Lloyd J.R."/>
        </authorList>
    </citation>
    <scope>NUCLEOTIDE SEQUENCE [LARGE SCALE GENOMIC DNA]</scope>
    <source>
        <strain evidence="4 5">NB2006</strain>
    </source>
</reference>
<organism evidence="3 5">
    <name type="scientific">Anaerobacillus isosaccharinicus</name>
    <dbReference type="NCBI Taxonomy" id="1532552"/>
    <lineage>
        <taxon>Bacteria</taxon>
        <taxon>Bacillati</taxon>
        <taxon>Bacillota</taxon>
        <taxon>Bacilli</taxon>
        <taxon>Bacillales</taxon>
        <taxon>Bacillaceae</taxon>
        <taxon>Anaerobacillus</taxon>
    </lineage>
</organism>
<evidence type="ECO:0000256" key="1">
    <source>
        <dbReference type="SAM" id="Phobius"/>
    </source>
</evidence>
<feature type="transmembrane region" description="Helical" evidence="1">
    <location>
        <begin position="12"/>
        <end position="31"/>
    </location>
</feature>
<dbReference type="EMBL" id="LQXD01000071">
    <property type="protein sequence ID" value="OIJ20427.1"/>
    <property type="molecule type" value="Genomic_DNA"/>
</dbReference>
<reference evidence="3 5" key="1">
    <citation type="submission" date="2016-10" db="EMBL/GenBank/DDBJ databases">
        <title>Draft genome sequences of four alkaliphilic bacteria belonging to the Anaerobacillus genus.</title>
        <authorList>
            <person name="Bassil N.M."/>
            <person name="Lloyd J.R."/>
        </authorList>
    </citation>
    <scope>NUCLEOTIDE SEQUENCE [LARGE SCALE GENOMIC DNA]</scope>
    <source>
        <strain evidence="3 5">NB2006</strain>
    </source>
</reference>
<sequence>MFEDISVINAVYQLIVIAVWLGLIFLIVSIVRSSRENKKRLKNLEEKVDYLTNKIDESN</sequence>